<feature type="transmembrane region" description="Helical" evidence="8">
    <location>
        <begin position="355"/>
        <end position="376"/>
    </location>
</feature>
<evidence type="ECO:0000256" key="8">
    <source>
        <dbReference type="HAMAP-Rule" id="MF_02078"/>
    </source>
</evidence>
<keyword evidence="8 9" id="KW-0961">Cell wall biogenesis/degradation</keyword>
<evidence type="ECO:0000256" key="7">
    <source>
        <dbReference type="ARBA" id="ARBA00023136"/>
    </source>
</evidence>
<comment type="function">
    <text evidence="8 9">Involved in peptidoglycan biosynthesis. Transports lipid-linked peptidoglycan precursors from the inner to the outer leaflet of the cytoplasmic membrane.</text>
</comment>
<gene>
    <name evidence="8" type="primary">murJ</name>
    <name evidence="10" type="ORF">A3J48_03675</name>
</gene>
<comment type="pathway">
    <text evidence="8">Cell wall biogenesis; peptidoglycan biosynthesis.</text>
</comment>
<evidence type="ECO:0000256" key="2">
    <source>
        <dbReference type="ARBA" id="ARBA00022475"/>
    </source>
</evidence>
<feature type="transmembrane region" description="Helical" evidence="8">
    <location>
        <begin position="140"/>
        <end position="159"/>
    </location>
</feature>
<dbReference type="EMBL" id="MFES01000038">
    <property type="protein sequence ID" value="OGE84654.1"/>
    <property type="molecule type" value="Genomic_DNA"/>
</dbReference>
<sequence>MTASGIHINRMSAISRATLVLAIFTLLSRLLGLVRDLILAGTFGVGAELDTYNAAFRIPDFLFNFFILGTLTVAFLPIFNRDLMVDKERAERFAGAVYALSVAGMAVVSVLVFAFASPLVQGLFPSFSPEQQALTAKMTRLMLLSPILFTASNMAAVLLQSFNKFLPTALAPILYNFGIIIGALVFSQYLGLMGLAYGVILGAIMHAVANIVPLKTLPLKLYFSFNTKLVEFKELWRLYLPRLFAFDTFYLSLFIATLVAQGLAAGSITAFTFAHVLYGVPAGIFAISFAVAAFPALSQAWAVRQYQDFKSIVWRTSLQILYFIVPISALMFIMRLQIVRLVYGRERVGWEETILIAQTLGVLLISLFAQSLIPLLARSFYATHNTAIPVLVSLITTAINVILAIRLSQTYGVVGIGIATTIAAITGFIILLFLLRLRVGRVGALTITERLLKILISTIVAATGAYAALYTVAPAVNTGTALGIFIQISVATVLALIIYLITGLLLNLPEAKTVVRRTGSWLKALARPVDALVSYIE</sequence>
<dbReference type="PANTHER" id="PTHR47019">
    <property type="entry name" value="LIPID II FLIPPASE MURJ"/>
    <property type="match status" value="1"/>
</dbReference>
<keyword evidence="5 8" id="KW-0573">Peptidoglycan synthesis</keyword>
<feature type="transmembrane region" description="Helical" evidence="8">
    <location>
        <begin position="484"/>
        <end position="508"/>
    </location>
</feature>
<dbReference type="UniPathway" id="UPA00219"/>
<feature type="transmembrane region" description="Helical" evidence="8">
    <location>
        <begin position="166"/>
        <end position="186"/>
    </location>
</feature>
<keyword evidence="2 8" id="KW-1003">Cell membrane</keyword>
<dbReference type="PRINTS" id="PR01806">
    <property type="entry name" value="VIRFACTRMVIN"/>
</dbReference>
<feature type="transmembrane region" description="Helical" evidence="8">
    <location>
        <begin position="56"/>
        <end position="76"/>
    </location>
</feature>
<dbReference type="PIRSF" id="PIRSF002869">
    <property type="entry name" value="MviN"/>
    <property type="match status" value="1"/>
</dbReference>
<dbReference type="GO" id="GO:0005886">
    <property type="term" value="C:plasma membrane"/>
    <property type="evidence" value="ECO:0007669"/>
    <property type="project" value="UniProtKB-SubCell"/>
</dbReference>
<feature type="transmembrane region" description="Helical" evidence="8">
    <location>
        <begin position="318"/>
        <end position="343"/>
    </location>
</feature>
<keyword evidence="7 8" id="KW-0472">Membrane</keyword>
<reference evidence="10 11" key="1">
    <citation type="journal article" date="2016" name="Nat. Commun.">
        <title>Thousands of microbial genomes shed light on interconnected biogeochemical processes in an aquifer system.</title>
        <authorList>
            <person name="Anantharaman K."/>
            <person name="Brown C.T."/>
            <person name="Hug L.A."/>
            <person name="Sharon I."/>
            <person name="Castelle C.J."/>
            <person name="Probst A.J."/>
            <person name="Thomas B.C."/>
            <person name="Singh A."/>
            <person name="Wilkins M.J."/>
            <person name="Karaoz U."/>
            <person name="Brodie E.L."/>
            <person name="Williams K.H."/>
            <person name="Hubbard S.S."/>
            <person name="Banfield J.F."/>
        </authorList>
    </citation>
    <scope>NUCLEOTIDE SEQUENCE [LARGE SCALE GENOMIC DNA]</scope>
</reference>
<evidence type="ECO:0000313" key="11">
    <source>
        <dbReference type="Proteomes" id="UP000176786"/>
    </source>
</evidence>
<dbReference type="GO" id="GO:0008360">
    <property type="term" value="P:regulation of cell shape"/>
    <property type="evidence" value="ECO:0007669"/>
    <property type="project" value="UniProtKB-UniRule"/>
</dbReference>
<dbReference type="PANTHER" id="PTHR47019:SF1">
    <property type="entry name" value="LIPID II FLIPPASE MURJ"/>
    <property type="match status" value="1"/>
</dbReference>
<proteinExistence type="inferred from homology"/>
<dbReference type="GO" id="GO:0009252">
    <property type="term" value="P:peptidoglycan biosynthetic process"/>
    <property type="evidence" value="ECO:0007669"/>
    <property type="project" value="UniProtKB-UniRule"/>
</dbReference>
<evidence type="ECO:0000313" key="10">
    <source>
        <dbReference type="EMBL" id="OGE84654.1"/>
    </source>
</evidence>
<evidence type="ECO:0000256" key="4">
    <source>
        <dbReference type="ARBA" id="ARBA00022960"/>
    </source>
</evidence>
<keyword evidence="8 9" id="KW-0813">Transport</keyword>
<keyword evidence="6 8" id="KW-1133">Transmembrane helix</keyword>
<feature type="transmembrane region" description="Helical" evidence="8">
    <location>
        <begin position="276"/>
        <end position="297"/>
    </location>
</feature>
<evidence type="ECO:0000256" key="5">
    <source>
        <dbReference type="ARBA" id="ARBA00022984"/>
    </source>
</evidence>
<feature type="transmembrane region" description="Helical" evidence="8">
    <location>
        <begin position="413"/>
        <end position="439"/>
    </location>
</feature>
<dbReference type="GO" id="GO:0071555">
    <property type="term" value="P:cell wall organization"/>
    <property type="evidence" value="ECO:0007669"/>
    <property type="project" value="UniProtKB-UniRule"/>
</dbReference>
<dbReference type="NCBIfam" id="TIGR01695">
    <property type="entry name" value="murJ_mviN"/>
    <property type="match status" value="1"/>
</dbReference>
<protein>
    <recommendedName>
        <fullName evidence="8">Probable lipid II flippase MurJ</fullName>
    </recommendedName>
</protein>
<comment type="similarity">
    <text evidence="8 9">Belongs to the MurJ/MviN family.</text>
</comment>
<feature type="transmembrane region" description="Helical" evidence="8">
    <location>
        <begin position="451"/>
        <end position="472"/>
    </location>
</feature>
<dbReference type="AlphaFoldDB" id="A0A1F5P4C7"/>
<dbReference type="Pfam" id="PF03023">
    <property type="entry name" value="MurJ"/>
    <property type="match status" value="1"/>
</dbReference>
<feature type="transmembrane region" description="Helical" evidence="8">
    <location>
        <begin position="192"/>
        <end position="212"/>
    </location>
</feature>
<feature type="transmembrane region" description="Helical" evidence="8">
    <location>
        <begin position="388"/>
        <end position="407"/>
    </location>
</feature>
<dbReference type="GO" id="GO:0034204">
    <property type="term" value="P:lipid translocation"/>
    <property type="evidence" value="ECO:0007669"/>
    <property type="project" value="TreeGrafter"/>
</dbReference>
<keyword evidence="4 8" id="KW-0133">Cell shape</keyword>
<dbReference type="Proteomes" id="UP000176786">
    <property type="component" value="Unassembled WGS sequence"/>
</dbReference>
<dbReference type="InterPro" id="IPR004268">
    <property type="entry name" value="MurJ"/>
</dbReference>
<comment type="caution">
    <text evidence="10">The sequence shown here is derived from an EMBL/GenBank/DDBJ whole genome shotgun (WGS) entry which is preliminary data.</text>
</comment>
<evidence type="ECO:0000256" key="6">
    <source>
        <dbReference type="ARBA" id="ARBA00022989"/>
    </source>
</evidence>
<accession>A0A1F5P4C7</accession>
<dbReference type="STRING" id="1817832.A3J48_03675"/>
<name>A0A1F5P4C7_9BACT</name>
<dbReference type="InterPro" id="IPR051050">
    <property type="entry name" value="Lipid_II_flippase_MurJ/MviN"/>
</dbReference>
<dbReference type="HAMAP" id="MF_02078">
    <property type="entry name" value="MurJ_MviN"/>
    <property type="match status" value="1"/>
</dbReference>
<keyword evidence="3 8" id="KW-0812">Transmembrane</keyword>
<feature type="transmembrane region" description="Helical" evidence="8">
    <location>
        <begin position="97"/>
        <end position="120"/>
    </location>
</feature>
<evidence type="ECO:0000256" key="3">
    <source>
        <dbReference type="ARBA" id="ARBA00022692"/>
    </source>
</evidence>
<feature type="transmembrane region" description="Helical" evidence="8">
    <location>
        <begin position="243"/>
        <end position="264"/>
    </location>
</feature>
<dbReference type="CDD" id="cd13123">
    <property type="entry name" value="MATE_MurJ_like"/>
    <property type="match status" value="1"/>
</dbReference>
<comment type="subcellular location">
    <subcellularLocation>
        <location evidence="1 8">Cell membrane</location>
        <topology evidence="1 8">Multi-pass membrane protein</topology>
    </subcellularLocation>
</comment>
<dbReference type="GO" id="GO:0015648">
    <property type="term" value="F:lipid-linked peptidoglycan transporter activity"/>
    <property type="evidence" value="ECO:0007669"/>
    <property type="project" value="UniProtKB-UniRule"/>
</dbReference>
<evidence type="ECO:0000256" key="1">
    <source>
        <dbReference type="ARBA" id="ARBA00004651"/>
    </source>
</evidence>
<evidence type="ECO:0000256" key="9">
    <source>
        <dbReference type="PIRNR" id="PIRNR002869"/>
    </source>
</evidence>
<organism evidence="10 11">
    <name type="scientific">Candidatus Doudnabacteria bacterium RIFCSPHIGHO2_02_FULL_46_11</name>
    <dbReference type="NCBI Taxonomy" id="1817832"/>
    <lineage>
        <taxon>Bacteria</taxon>
        <taxon>Candidatus Doudnaibacteriota</taxon>
    </lineage>
</organism>